<comment type="caution">
    <text evidence="2">The sequence shown here is derived from an EMBL/GenBank/DDBJ whole genome shotgun (WGS) entry which is preliminary data.</text>
</comment>
<proteinExistence type="predicted"/>
<dbReference type="SMART" id="SM01007">
    <property type="entry name" value="Aldolase_II"/>
    <property type="match status" value="1"/>
</dbReference>
<dbReference type="AlphaFoldDB" id="A0A0F9A5D4"/>
<dbReference type="InterPro" id="IPR001303">
    <property type="entry name" value="Aldolase_II/adducin_N"/>
</dbReference>
<dbReference type="Gene3D" id="3.40.225.10">
    <property type="entry name" value="Class II aldolase/adducin N-terminal domain"/>
    <property type="match status" value="1"/>
</dbReference>
<evidence type="ECO:0000313" key="2">
    <source>
        <dbReference type="EMBL" id="KKL04754.1"/>
    </source>
</evidence>
<accession>A0A0F9A5D4</accession>
<feature type="non-terminal residue" evidence="2">
    <location>
        <position position="192"/>
    </location>
</feature>
<dbReference type="SUPFAM" id="SSF53639">
    <property type="entry name" value="AraD/HMP-PK domain-like"/>
    <property type="match status" value="1"/>
</dbReference>
<feature type="domain" description="Class II aldolase/adducin N-terminal" evidence="1">
    <location>
        <begin position="5"/>
        <end position="191"/>
    </location>
</feature>
<sequence length="192" mass="21113">MTGIEQIVELSHKYGIADYVRGGGGNTSYKNDTTIWVKPSGTTLLSIKAEDFVAMDRANLNTLNDVTPPTDPTQREVLVKEYMLKAKLDPDSGRPSVEAPLHNSLDTAFVVHTHPAVVNGMTCGINGKDACQKLFPEALWIDYIDPGYTLCMKVRDDINDYKARHGKEPSVIFLDNHGAFISGDTSEEIEAL</sequence>
<dbReference type="Pfam" id="PF00596">
    <property type="entry name" value="Aldolase_II"/>
    <property type="match status" value="1"/>
</dbReference>
<protein>
    <recommendedName>
        <fullName evidence="1">Class II aldolase/adducin N-terminal domain-containing protein</fullName>
    </recommendedName>
</protein>
<organism evidence="2">
    <name type="scientific">marine sediment metagenome</name>
    <dbReference type="NCBI Taxonomy" id="412755"/>
    <lineage>
        <taxon>unclassified sequences</taxon>
        <taxon>metagenomes</taxon>
        <taxon>ecological metagenomes</taxon>
    </lineage>
</organism>
<reference evidence="2" key="1">
    <citation type="journal article" date="2015" name="Nature">
        <title>Complex archaea that bridge the gap between prokaryotes and eukaryotes.</title>
        <authorList>
            <person name="Spang A."/>
            <person name="Saw J.H."/>
            <person name="Jorgensen S.L."/>
            <person name="Zaremba-Niedzwiedzka K."/>
            <person name="Martijn J."/>
            <person name="Lind A.E."/>
            <person name="van Eijk R."/>
            <person name="Schleper C."/>
            <person name="Guy L."/>
            <person name="Ettema T.J."/>
        </authorList>
    </citation>
    <scope>NUCLEOTIDE SEQUENCE</scope>
</reference>
<evidence type="ECO:0000259" key="1">
    <source>
        <dbReference type="SMART" id="SM01007"/>
    </source>
</evidence>
<name>A0A0F9A5D4_9ZZZZ</name>
<dbReference type="EMBL" id="LAZR01044397">
    <property type="protein sequence ID" value="KKL04754.1"/>
    <property type="molecule type" value="Genomic_DNA"/>
</dbReference>
<dbReference type="InterPro" id="IPR036409">
    <property type="entry name" value="Aldolase_II/adducin_N_sf"/>
</dbReference>
<gene>
    <name evidence="2" type="ORF">LCGC14_2612890</name>
</gene>